<evidence type="ECO:0000256" key="6">
    <source>
        <dbReference type="ARBA" id="ARBA00023136"/>
    </source>
</evidence>
<comment type="subcellular location">
    <subcellularLocation>
        <location evidence="1">Membrane</location>
        <topology evidence="1">Multi-pass membrane protein</topology>
    </subcellularLocation>
</comment>
<dbReference type="Proteomes" id="UP000319557">
    <property type="component" value="Chromosome"/>
</dbReference>
<dbReference type="Pfam" id="PF01545">
    <property type="entry name" value="Cation_efflux"/>
    <property type="match status" value="1"/>
</dbReference>
<dbReference type="GO" id="GO:0016020">
    <property type="term" value="C:membrane"/>
    <property type="evidence" value="ECO:0007669"/>
    <property type="project" value="UniProtKB-SubCell"/>
</dbReference>
<dbReference type="SUPFAM" id="SSF161111">
    <property type="entry name" value="Cation efflux protein transmembrane domain-like"/>
    <property type="match status" value="1"/>
</dbReference>
<feature type="transmembrane region" description="Helical" evidence="7">
    <location>
        <begin position="93"/>
        <end position="114"/>
    </location>
</feature>
<feature type="transmembrane region" description="Helical" evidence="7">
    <location>
        <begin position="171"/>
        <end position="192"/>
    </location>
</feature>
<evidence type="ECO:0000256" key="1">
    <source>
        <dbReference type="ARBA" id="ARBA00004141"/>
    </source>
</evidence>
<dbReference type="AlphaFoldDB" id="A0A517M3G4"/>
<feature type="transmembrane region" description="Helical" evidence="7">
    <location>
        <begin position="28"/>
        <end position="48"/>
    </location>
</feature>
<dbReference type="InterPro" id="IPR002524">
    <property type="entry name" value="Cation_efflux"/>
</dbReference>
<keyword evidence="6 7" id="KW-0472">Membrane</keyword>
<accession>A0A517M3G4</accession>
<feature type="transmembrane region" description="Helical" evidence="7">
    <location>
        <begin position="60"/>
        <end position="81"/>
    </location>
</feature>
<dbReference type="PANTHER" id="PTHR45755:SF4">
    <property type="entry name" value="ZINC TRANSPORTER 7"/>
    <property type="match status" value="1"/>
</dbReference>
<evidence type="ECO:0000256" key="7">
    <source>
        <dbReference type="SAM" id="Phobius"/>
    </source>
</evidence>
<dbReference type="GO" id="GO:0006882">
    <property type="term" value="P:intracellular zinc ion homeostasis"/>
    <property type="evidence" value="ECO:0007669"/>
    <property type="project" value="InterPro"/>
</dbReference>
<keyword evidence="4 7" id="KW-1133">Transmembrane helix</keyword>
<dbReference type="KEGG" id="ruv:EC9_36180"/>
<dbReference type="PANTHER" id="PTHR45755">
    <property type="match status" value="1"/>
</dbReference>
<feature type="transmembrane region" description="Helical" evidence="7">
    <location>
        <begin position="198"/>
        <end position="218"/>
    </location>
</feature>
<keyword evidence="5" id="KW-0406">Ion transport</keyword>
<dbReference type="OrthoDB" id="9809646at2"/>
<dbReference type="Gene3D" id="1.20.1510.10">
    <property type="entry name" value="Cation efflux protein transmembrane domain"/>
    <property type="match status" value="1"/>
</dbReference>
<dbReference type="InterPro" id="IPR045316">
    <property type="entry name" value="Msc2-like"/>
</dbReference>
<evidence type="ECO:0000259" key="8">
    <source>
        <dbReference type="Pfam" id="PF01545"/>
    </source>
</evidence>
<gene>
    <name evidence="9" type="primary">czcD</name>
    <name evidence="9" type="ORF">EC9_36180</name>
</gene>
<evidence type="ECO:0000256" key="3">
    <source>
        <dbReference type="ARBA" id="ARBA00022692"/>
    </source>
</evidence>
<dbReference type="InterPro" id="IPR058533">
    <property type="entry name" value="Cation_efflux_TM"/>
</dbReference>
<reference evidence="9 10" key="1">
    <citation type="submission" date="2019-02" db="EMBL/GenBank/DDBJ databases">
        <title>Deep-cultivation of Planctomycetes and their phenomic and genomic characterization uncovers novel biology.</title>
        <authorList>
            <person name="Wiegand S."/>
            <person name="Jogler M."/>
            <person name="Boedeker C."/>
            <person name="Pinto D."/>
            <person name="Vollmers J."/>
            <person name="Rivas-Marin E."/>
            <person name="Kohn T."/>
            <person name="Peeters S.H."/>
            <person name="Heuer A."/>
            <person name="Rast P."/>
            <person name="Oberbeckmann S."/>
            <person name="Bunk B."/>
            <person name="Jeske O."/>
            <person name="Meyerdierks A."/>
            <person name="Storesund J.E."/>
            <person name="Kallscheuer N."/>
            <person name="Luecker S."/>
            <person name="Lage O.M."/>
            <person name="Pohl T."/>
            <person name="Merkel B.J."/>
            <person name="Hornburger P."/>
            <person name="Mueller R.-W."/>
            <person name="Bruemmer F."/>
            <person name="Labrenz M."/>
            <person name="Spormann A.M."/>
            <person name="Op den Camp H."/>
            <person name="Overmann J."/>
            <person name="Amann R."/>
            <person name="Jetten M.S.M."/>
            <person name="Mascher T."/>
            <person name="Medema M.H."/>
            <person name="Devos D.P."/>
            <person name="Kaster A.-K."/>
            <person name="Ovreas L."/>
            <person name="Rohde M."/>
            <person name="Galperin M.Y."/>
            <person name="Jogler C."/>
        </authorList>
    </citation>
    <scope>NUCLEOTIDE SEQUENCE [LARGE SCALE GENOMIC DNA]</scope>
    <source>
        <strain evidence="9 10">EC9</strain>
    </source>
</reference>
<keyword evidence="2" id="KW-0813">Transport</keyword>
<evidence type="ECO:0000313" key="10">
    <source>
        <dbReference type="Proteomes" id="UP000319557"/>
    </source>
</evidence>
<keyword evidence="10" id="KW-1185">Reference proteome</keyword>
<dbReference type="NCBIfam" id="TIGR01297">
    <property type="entry name" value="CDF"/>
    <property type="match status" value="1"/>
</dbReference>
<sequence>MSKQELSAWHDDHSFGQDQKRPGEMRTIIVIAITLTMMVVEIVAGQVYDSMALLADGLHMGSHAAALTISVFAYIYARRYAHDTWYSFGTGKVNALGGFSGALLLGVFSLLMVWESVHRMLDPVEISFNQAILVAVVGLVVNALCAMVLGHSHDHGDGSSCSHDHDHNLKAAYLHVLADALTSVLAIAALLAGKFWGWAILDPVIGIVGAVVVARWSVSLLRSTSDVLLDRQATDHVLGRIRSAIEDDDHNVVDLHVWSIGPGMYATEIIIVSSNPVSPGEFKKMLPDDLSIAHAAVEVHHRESGVGAAN</sequence>
<feature type="domain" description="Cation efflux protein transmembrane" evidence="8">
    <location>
        <begin position="28"/>
        <end position="229"/>
    </location>
</feature>
<evidence type="ECO:0000256" key="5">
    <source>
        <dbReference type="ARBA" id="ARBA00023065"/>
    </source>
</evidence>
<evidence type="ECO:0000256" key="4">
    <source>
        <dbReference type="ARBA" id="ARBA00022989"/>
    </source>
</evidence>
<dbReference type="InterPro" id="IPR027469">
    <property type="entry name" value="Cation_efflux_TMD_sf"/>
</dbReference>
<dbReference type="RefSeq" id="WP_145347131.1">
    <property type="nucleotide sequence ID" value="NZ_CP036261.1"/>
</dbReference>
<keyword evidence="3 7" id="KW-0812">Transmembrane</keyword>
<name>A0A517M3G4_9BACT</name>
<protein>
    <submittedName>
        <fullName evidence="9">Cadmium, cobalt and zinc/H(+)-K(+) antiporter</fullName>
    </submittedName>
</protein>
<dbReference type="EMBL" id="CP036261">
    <property type="protein sequence ID" value="QDS89418.1"/>
    <property type="molecule type" value="Genomic_DNA"/>
</dbReference>
<organism evidence="9 10">
    <name type="scientific">Rosistilla ulvae</name>
    <dbReference type="NCBI Taxonomy" id="1930277"/>
    <lineage>
        <taxon>Bacteria</taxon>
        <taxon>Pseudomonadati</taxon>
        <taxon>Planctomycetota</taxon>
        <taxon>Planctomycetia</taxon>
        <taxon>Pirellulales</taxon>
        <taxon>Pirellulaceae</taxon>
        <taxon>Rosistilla</taxon>
    </lineage>
</organism>
<dbReference type="NCBIfam" id="NF033827">
    <property type="entry name" value="CDF_efflux_DmeF"/>
    <property type="match status" value="1"/>
</dbReference>
<proteinExistence type="predicted"/>
<evidence type="ECO:0000313" key="9">
    <source>
        <dbReference type="EMBL" id="QDS89418.1"/>
    </source>
</evidence>
<evidence type="ECO:0000256" key="2">
    <source>
        <dbReference type="ARBA" id="ARBA00022448"/>
    </source>
</evidence>
<feature type="transmembrane region" description="Helical" evidence="7">
    <location>
        <begin position="126"/>
        <end position="150"/>
    </location>
</feature>
<dbReference type="GO" id="GO:0005385">
    <property type="term" value="F:zinc ion transmembrane transporter activity"/>
    <property type="evidence" value="ECO:0007669"/>
    <property type="project" value="InterPro"/>
</dbReference>